<evidence type="ECO:0000256" key="1">
    <source>
        <dbReference type="ARBA" id="ARBA00022574"/>
    </source>
</evidence>
<dbReference type="InterPro" id="IPR001680">
    <property type="entry name" value="WD40_rpt"/>
</dbReference>
<evidence type="ECO:0000256" key="4">
    <source>
        <dbReference type="ARBA" id="ARBA00022741"/>
    </source>
</evidence>
<evidence type="ECO:0000256" key="6">
    <source>
        <dbReference type="ARBA" id="ARBA00022840"/>
    </source>
</evidence>
<name>A0ABS5BYR7_9BACT</name>
<dbReference type="InterPro" id="IPR019775">
    <property type="entry name" value="WD40_repeat_CS"/>
</dbReference>
<dbReference type="PROSITE" id="PS00678">
    <property type="entry name" value="WD_REPEATS_1"/>
    <property type="match status" value="1"/>
</dbReference>
<reference evidence="11 12" key="1">
    <citation type="submission" date="2021-04" db="EMBL/GenBank/DDBJ databases">
        <authorList>
            <person name="Ivanova A."/>
        </authorList>
    </citation>
    <scope>NUCLEOTIDE SEQUENCE [LARGE SCALE GENOMIC DNA]</scope>
    <source>
        <strain evidence="11 12">G18</strain>
    </source>
</reference>
<dbReference type="Pfam" id="PF00069">
    <property type="entry name" value="Pkinase"/>
    <property type="match status" value="1"/>
</dbReference>
<feature type="repeat" description="WD" evidence="7">
    <location>
        <begin position="1041"/>
        <end position="1073"/>
    </location>
</feature>
<feature type="binding site" evidence="8">
    <location>
        <position position="89"/>
    </location>
    <ligand>
        <name>ATP</name>
        <dbReference type="ChEBI" id="CHEBI:30616"/>
    </ligand>
</feature>
<organism evidence="11 12">
    <name type="scientific">Gemmata palustris</name>
    <dbReference type="NCBI Taxonomy" id="2822762"/>
    <lineage>
        <taxon>Bacteria</taxon>
        <taxon>Pseudomonadati</taxon>
        <taxon>Planctomycetota</taxon>
        <taxon>Planctomycetia</taxon>
        <taxon>Gemmatales</taxon>
        <taxon>Gemmataceae</taxon>
        <taxon>Gemmata</taxon>
    </lineage>
</organism>
<dbReference type="Gene3D" id="2.130.10.10">
    <property type="entry name" value="YVTN repeat-like/Quinoprotein amine dehydrogenase"/>
    <property type="match status" value="3"/>
</dbReference>
<keyword evidence="1 7" id="KW-0853">WD repeat</keyword>
<dbReference type="SMART" id="SM00320">
    <property type="entry name" value="WD40"/>
    <property type="match status" value="8"/>
</dbReference>
<keyword evidence="6 8" id="KW-0067">ATP-binding</keyword>
<dbReference type="PANTHER" id="PTHR43289:SF6">
    <property type="entry name" value="SERINE_THREONINE-PROTEIN KINASE NEKL-3"/>
    <property type="match status" value="1"/>
</dbReference>
<dbReference type="RefSeq" id="WP_210659267.1">
    <property type="nucleotide sequence ID" value="NZ_JAGKQQ010000001.1"/>
</dbReference>
<dbReference type="InterPro" id="IPR011047">
    <property type="entry name" value="Quinoprotein_ADH-like_sf"/>
</dbReference>
<dbReference type="PROSITE" id="PS50011">
    <property type="entry name" value="PROTEIN_KINASE_DOM"/>
    <property type="match status" value="1"/>
</dbReference>
<evidence type="ECO:0000259" key="10">
    <source>
        <dbReference type="PROSITE" id="PS50011"/>
    </source>
</evidence>
<evidence type="ECO:0000256" key="5">
    <source>
        <dbReference type="ARBA" id="ARBA00022777"/>
    </source>
</evidence>
<evidence type="ECO:0000256" key="7">
    <source>
        <dbReference type="PROSITE-ProRule" id="PRU00221"/>
    </source>
</evidence>
<gene>
    <name evidence="11" type="ORF">J8F10_26850</name>
</gene>
<evidence type="ECO:0000256" key="2">
    <source>
        <dbReference type="ARBA" id="ARBA00022679"/>
    </source>
</evidence>
<dbReference type="PANTHER" id="PTHR43289">
    <property type="entry name" value="MITOGEN-ACTIVATED PROTEIN KINASE KINASE KINASE 20-RELATED"/>
    <property type="match status" value="1"/>
</dbReference>
<dbReference type="GO" id="GO:0016301">
    <property type="term" value="F:kinase activity"/>
    <property type="evidence" value="ECO:0007669"/>
    <property type="project" value="UniProtKB-KW"/>
</dbReference>
<keyword evidence="3" id="KW-0677">Repeat</keyword>
<dbReference type="Pfam" id="PF00400">
    <property type="entry name" value="WD40"/>
    <property type="match status" value="2"/>
</dbReference>
<dbReference type="SUPFAM" id="SSF50998">
    <property type="entry name" value="Quinoprotein alcohol dehydrogenase-like"/>
    <property type="match status" value="1"/>
</dbReference>
<dbReference type="InterPro" id="IPR011009">
    <property type="entry name" value="Kinase-like_dom_sf"/>
</dbReference>
<dbReference type="PROSITE" id="PS00107">
    <property type="entry name" value="PROTEIN_KINASE_ATP"/>
    <property type="match status" value="1"/>
</dbReference>
<dbReference type="PROSITE" id="PS50294">
    <property type="entry name" value="WD_REPEATS_REGION"/>
    <property type="match status" value="1"/>
</dbReference>
<dbReference type="InterPro" id="IPR015943">
    <property type="entry name" value="WD40/YVTN_repeat-like_dom_sf"/>
</dbReference>
<comment type="caution">
    <text evidence="11">The sequence shown here is derived from an EMBL/GenBank/DDBJ whole genome shotgun (WGS) entry which is preliminary data.</text>
</comment>
<keyword evidence="4 8" id="KW-0547">Nucleotide-binding</keyword>
<dbReference type="PROSITE" id="PS50082">
    <property type="entry name" value="WD_REPEATS_2"/>
    <property type="match status" value="2"/>
</dbReference>
<dbReference type="Gene3D" id="1.10.510.10">
    <property type="entry name" value="Transferase(Phosphotransferase) domain 1"/>
    <property type="match status" value="1"/>
</dbReference>
<feature type="region of interest" description="Disordered" evidence="9">
    <location>
        <begin position="1"/>
        <end position="20"/>
    </location>
</feature>
<feature type="domain" description="Protein kinase" evidence="10">
    <location>
        <begin position="60"/>
        <end position="348"/>
    </location>
</feature>
<keyword evidence="2" id="KW-0808">Transferase</keyword>
<dbReference type="SUPFAM" id="SSF56112">
    <property type="entry name" value="Protein kinase-like (PK-like)"/>
    <property type="match status" value="1"/>
</dbReference>
<keyword evidence="12" id="KW-1185">Reference proteome</keyword>
<dbReference type="Proteomes" id="UP000676565">
    <property type="component" value="Unassembled WGS sequence"/>
</dbReference>
<keyword evidence="5 11" id="KW-0418">Kinase</keyword>
<accession>A0ABS5BYR7</accession>
<evidence type="ECO:0000256" key="8">
    <source>
        <dbReference type="PROSITE-ProRule" id="PRU10141"/>
    </source>
</evidence>
<evidence type="ECO:0000313" key="11">
    <source>
        <dbReference type="EMBL" id="MBP3958882.1"/>
    </source>
</evidence>
<dbReference type="PROSITE" id="PS00108">
    <property type="entry name" value="PROTEIN_KINASE_ST"/>
    <property type="match status" value="1"/>
</dbReference>
<evidence type="ECO:0000256" key="9">
    <source>
        <dbReference type="SAM" id="MobiDB-lite"/>
    </source>
</evidence>
<dbReference type="InterPro" id="IPR017441">
    <property type="entry name" value="Protein_kinase_ATP_BS"/>
</dbReference>
<dbReference type="CDD" id="cd14014">
    <property type="entry name" value="STKc_PknB_like"/>
    <property type="match status" value="1"/>
</dbReference>
<dbReference type="InterPro" id="IPR011044">
    <property type="entry name" value="Quino_amine_DH_bsu"/>
</dbReference>
<dbReference type="InterPro" id="IPR008271">
    <property type="entry name" value="Ser/Thr_kinase_AS"/>
</dbReference>
<feature type="compositionally biased region" description="Polar residues" evidence="9">
    <location>
        <begin position="1"/>
        <end position="14"/>
    </location>
</feature>
<proteinExistence type="predicted"/>
<protein>
    <submittedName>
        <fullName evidence="11">Protein kinase</fullName>
    </submittedName>
</protein>
<dbReference type="Gene3D" id="3.30.200.20">
    <property type="entry name" value="Phosphorylase Kinase, domain 1"/>
    <property type="match status" value="1"/>
</dbReference>
<evidence type="ECO:0000256" key="3">
    <source>
        <dbReference type="ARBA" id="ARBA00022737"/>
    </source>
</evidence>
<dbReference type="EMBL" id="JAGKQQ010000001">
    <property type="protein sequence ID" value="MBP3958882.1"/>
    <property type="molecule type" value="Genomic_DNA"/>
</dbReference>
<feature type="repeat" description="WD" evidence="7">
    <location>
        <begin position="763"/>
        <end position="783"/>
    </location>
</feature>
<dbReference type="SUPFAM" id="SSF50969">
    <property type="entry name" value="YVTN repeat-like/Quinoprotein amine dehydrogenase"/>
    <property type="match status" value="1"/>
</dbReference>
<dbReference type="SMART" id="SM00220">
    <property type="entry name" value="S_TKc"/>
    <property type="match status" value="1"/>
</dbReference>
<evidence type="ECO:0000313" key="12">
    <source>
        <dbReference type="Proteomes" id="UP000676565"/>
    </source>
</evidence>
<dbReference type="InterPro" id="IPR000719">
    <property type="entry name" value="Prot_kinase_dom"/>
</dbReference>
<sequence>MAPENQISTDTPNELSVGHTADVPLADGATSEAESLLNHLKHAANLAPRPVASAPNIPDYEILEELGRGGMGVVYKARHLPLNRIVALKMVLTSEHLSVSEVARFRAEAESVAAVKHPNVVRVYELSPFESERPYFTMEFVEGGSLAKFLKAHGRLDPRSTADLIANVADGLQAAHDADIVHRDIKPANILLSAARGARNAERETGSSSVPSSSLLTPHSSLFPQVSDFGLAKRLASDVTRTQGPAGTPAYMAPEQAGGKAKFVGPAADVYALGAVLYECLTGKPPFDGPDQWAIAQQVLDAAPVSPRAVLPTVPRDLELICLKCLEKEPHHRYPSAAALADDLRRFLAGLPVSVRPIGLIKRTARWAHRRPTAAALVTLTAGLLFAVPPLVVWEQGRLDQRAADTAAAEEAARLAKVAEDREKDAHAATAKAARAALKLADARELFAIQNKLRSRAVDRPLSWTFESHTDLQKAAALAVGEPTAMSDLRSAAAVAILGADLQERPPIVKGFSASAAATDPKTGMIAIGEYLVWTPLSVGVRLIDPSTGAVVRELAFPAGLVRDPMGYIKRAPDYVSSLVFSRDGKRLYAGTRSSQVVRFDLDKPGNEPAKTWKASITSLEQIALSPDGKTLYGLCRPEKPVLAWATETGKLLGKLEPADAPITSFAVLSTGDVVTCDAHQIRRWAPNRRPTQTVTSTGAWRLAATSTGSLLVGDGRDLVVYDRDALAPLERFVTPELRRGIHEEYVRTIAEHPSGAFVATSSGDTDRTVRVWELASGRPVGTVSVTGTGPIALAWSGDGKTLFATAHDQLERWTFRATDAQRFACFSGSAVAAAAFVSSDRIAALTEPNGPNREFLVGPTGTTKTSVQIPERGGNGRAGVTAAPNGTFCISPAMCGLVAWGPGVPVPPPAFTKEITWCPHFDPSGNTLWAIVSASEVMAFDPVTKEVRAKWSNALSGVTSGVASLDALAVGRTVIAVGGRNGSVYSLKPETCELVTAFPVPRDPVQSIGLAPDESLIVAGTQNGKLRIIRTADQKEQSAVAAHPGGVTAVSISCDGTLLATGGRDRVVRLWKRVGDRFEPLFAVSDLSGPVRELQFHPTDNRLLVLVAQERAVRVWDVDGLKTQLGQLKLAW</sequence>